<dbReference type="Gene3D" id="1.10.510.10">
    <property type="entry name" value="Transferase(Phosphotransferase) domain 1"/>
    <property type="match status" value="1"/>
</dbReference>
<dbReference type="Proteomes" id="UP000605992">
    <property type="component" value="Unassembled WGS sequence"/>
</dbReference>
<reference evidence="9" key="1">
    <citation type="submission" date="2021-01" db="EMBL/GenBank/DDBJ databases">
        <title>Whole genome shotgun sequence of Planotetraspora thailandica NBRC 104271.</title>
        <authorList>
            <person name="Komaki H."/>
            <person name="Tamura T."/>
        </authorList>
    </citation>
    <scope>NUCLEOTIDE SEQUENCE</scope>
    <source>
        <strain evidence="9">NBRC 104271</strain>
    </source>
</reference>
<dbReference type="GO" id="GO:0004674">
    <property type="term" value="F:protein serine/threonine kinase activity"/>
    <property type="evidence" value="ECO:0007669"/>
    <property type="project" value="TreeGrafter"/>
</dbReference>
<sequence length="490" mass="51518">MFGPPDHDGAPPIDGRNAASAPLSPSDPATVGGYTLLGRLGAGGMGTVYLGSAEDGRLVAVKVLRREYAQDPDFTARFRSEVEHAQAVASFCTAQVLGHGEDPDGLPYMVTEFIPGTSLDHQISSYGKLEPATLHGVAFGVAAALTAIHAAGLVHRDLKPANVILSMSGPRVIDFGIARAVDATHGHTKTGELVGTPGWWAPEQLRNNPIGPAADVFTWGCLVAYAGNGAHPFGTGDPMVLAHRILETEPDLGDLPEMLRHLVRRALNRWPDNRPTAQELLLALVSGTAEPVTHPTGVNELAGVPEVAETIEELWSPPSNVRDLQSGTTSPGRSGPPLLMVIAVAAALVLAVGAGLFFGLRDGEQGKAIAAADPTRRTSDIGRRIDVQDVQLVVQKPSCRIRTEADQSCVIEWALLNMGATPVDLGGRPDLVDDRGVGHVAVRDVRPAPVVLEPGEMLAMGAEYLVPAGRAAVRLRGPIVAGGRIVEVRL</sequence>
<dbReference type="RefSeq" id="WP_308442337.1">
    <property type="nucleotide sequence ID" value="NZ_BOOR01000007.1"/>
</dbReference>
<dbReference type="GO" id="GO:0005524">
    <property type="term" value="F:ATP binding"/>
    <property type="evidence" value="ECO:0007669"/>
    <property type="project" value="UniProtKB-UniRule"/>
</dbReference>
<dbReference type="PANTHER" id="PTHR43289:SF34">
    <property type="entry name" value="SERINE_THREONINE-PROTEIN KINASE YBDM-RELATED"/>
    <property type="match status" value="1"/>
</dbReference>
<dbReference type="Gene3D" id="3.30.200.20">
    <property type="entry name" value="Phosphorylase Kinase, domain 1"/>
    <property type="match status" value="1"/>
</dbReference>
<dbReference type="InterPro" id="IPR000719">
    <property type="entry name" value="Prot_kinase_dom"/>
</dbReference>
<dbReference type="InterPro" id="IPR017441">
    <property type="entry name" value="Protein_kinase_ATP_BS"/>
</dbReference>
<keyword evidence="3" id="KW-0418">Kinase</keyword>
<feature type="region of interest" description="Disordered" evidence="6">
    <location>
        <begin position="1"/>
        <end position="26"/>
    </location>
</feature>
<evidence type="ECO:0000313" key="9">
    <source>
        <dbReference type="EMBL" id="GII52891.1"/>
    </source>
</evidence>
<evidence type="ECO:0000313" key="10">
    <source>
        <dbReference type="Proteomes" id="UP000605992"/>
    </source>
</evidence>
<comment type="caution">
    <text evidence="9">The sequence shown here is derived from an EMBL/GenBank/DDBJ whole genome shotgun (WGS) entry which is preliminary data.</text>
</comment>
<dbReference type="PROSITE" id="PS00107">
    <property type="entry name" value="PROTEIN_KINASE_ATP"/>
    <property type="match status" value="1"/>
</dbReference>
<evidence type="ECO:0000259" key="8">
    <source>
        <dbReference type="PROSITE" id="PS50011"/>
    </source>
</evidence>
<keyword evidence="7" id="KW-1133">Transmembrane helix</keyword>
<keyword evidence="10" id="KW-1185">Reference proteome</keyword>
<feature type="binding site" evidence="5">
    <location>
        <position position="62"/>
    </location>
    <ligand>
        <name>ATP</name>
        <dbReference type="ChEBI" id="CHEBI:30616"/>
    </ligand>
</feature>
<evidence type="ECO:0000256" key="5">
    <source>
        <dbReference type="PROSITE-ProRule" id="PRU10141"/>
    </source>
</evidence>
<evidence type="ECO:0000256" key="1">
    <source>
        <dbReference type="ARBA" id="ARBA00022679"/>
    </source>
</evidence>
<keyword evidence="7" id="KW-0472">Membrane</keyword>
<accession>A0A8J3V0N6</accession>
<dbReference type="SMART" id="SM00220">
    <property type="entry name" value="S_TKc"/>
    <property type="match status" value="1"/>
</dbReference>
<evidence type="ECO:0000256" key="6">
    <source>
        <dbReference type="SAM" id="MobiDB-lite"/>
    </source>
</evidence>
<dbReference type="EMBL" id="BOOR01000007">
    <property type="protein sequence ID" value="GII52891.1"/>
    <property type="molecule type" value="Genomic_DNA"/>
</dbReference>
<keyword evidence="2 5" id="KW-0547">Nucleotide-binding</keyword>
<name>A0A8J3V0N6_9ACTN</name>
<keyword evidence="1" id="KW-0808">Transferase</keyword>
<proteinExistence type="predicted"/>
<feature type="domain" description="Protein kinase" evidence="8">
    <location>
        <begin position="34"/>
        <end position="297"/>
    </location>
</feature>
<keyword evidence="7" id="KW-0812">Transmembrane</keyword>
<dbReference type="PANTHER" id="PTHR43289">
    <property type="entry name" value="MITOGEN-ACTIVATED PROTEIN KINASE KINASE KINASE 20-RELATED"/>
    <property type="match status" value="1"/>
</dbReference>
<dbReference type="CDD" id="cd14014">
    <property type="entry name" value="STKc_PknB_like"/>
    <property type="match status" value="1"/>
</dbReference>
<evidence type="ECO:0000256" key="4">
    <source>
        <dbReference type="ARBA" id="ARBA00022840"/>
    </source>
</evidence>
<dbReference type="PROSITE" id="PS00108">
    <property type="entry name" value="PROTEIN_KINASE_ST"/>
    <property type="match status" value="1"/>
</dbReference>
<dbReference type="PROSITE" id="PS50011">
    <property type="entry name" value="PROTEIN_KINASE_DOM"/>
    <property type="match status" value="1"/>
</dbReference>
<keyword evidence="4 5" id="KW-0067">ATP-binding</keyword>
<evidence type="ECO:0000256" key="2">
    <source>
        <dbReference type="ARBA" id="ARBA00022741"/>
    </source>
</evidence>
<dbReference type="SUPFAM" id="SSF56112">
    <property type="entry name" value="Protein kinase-like (PK-like)"/>
    <property type="match status" value="1"/>
</dbReference>
<organism evidence="9 10">
    <name type="scientific">Planotetraspora thailandica</name>
    <dbReference type="NCBI Taxonomy" id="487172"/>
    <lineage>
        <taxon>Bacteria</taxon>
        <taxon>Bacillati</taxon>
        <taxon>Actinomycetota</taxon>
        <taxon>Actinomycetes</taxon>
        <taxon>Streptosporangiales</taxon>
        <taxon>Streptosporangiaceae</taxon>
        <taxon>Planotetraspora</taxon>
    </lineage>
</organism>
<protein>
    <recommendedName>
        <fullName evidence="8">Protein kinase domain-containing protein</fullName>
    </recommendedName>
</protein>
<evidence type="ECO:0000256" key="3">
    <source>
        <dbReference type="ARBA" id="ARBA00022777"/>
    </source>
</evidence>
<feature type="transmembrane region" description="Helical" evidence="7">
    <location>
        <begin position="338"/>
        <end position="360"/>
    </location>
</feature>
<dbReference type="Pfam" id="PF00069">
    <property type="entry name" value="Pkinase"/>
    <property type="match status" value="1"/>
</dbReference>
<dbReference type="InterPro" id="IPR008271">
    <property type="entry name" value="Ser/Thr_kinase_AS"/>
</dbReference>
<dbReference type="InterPro" id="IPR011009">
    <property type="entry name" value="Kinase-like_dom_sf"/>
</dbReference>
<gene>
    <name evidence="9" type="ORF">Pth03_12800</name>
</gene>
<evidence type="ECO:0000256" key="7">
    <source>
        <dbReference type="SAM" id="Phobius"/>
    </source>
</evidence>
<dbReference type="AlphaFoldDB" id="A0A8J3V0N6"/>